<evidence type="ECO:0000256" key="8">
    <source>
        <dbReference type="SAM" id="MobiDB-lite"/>
    </source>
</evidence>
<evidence type="ECO:0000256" key="3">
    <source>
        <dbReference type="ARBA" id="ARBA00023015"/>
    </source>
</evidence>
<proteinExistence type="inferred from homology"/>
<dbReference type="OMA" id="SYQPNID"/>
<keyword evidence="7" id="KW-0175">Coiled coil</keyword>
<feature type="compositionally biased region" description="Polar residues" evidence="8">
    <location>
        <begin position="256"/>
        <end position="265"/>
    </location>
</feature>
<evidence type="ECO:0000259" key="9">
    <source>
        <dbReference type="PROSITE" id="PS50217"/>
    </source>
</evidence>
<keyword evidence="6" id="KW-0539">Nucleus</keyword>
<dbReference type="STRING" id="7375.A0A0L0C4W8"/>
<feature type="coiled-coil region" evidence="7">
    <location>
        <begin position="336"/>
        <end position="373"/>
    </location>
</feature>
<comment type="similarity">
    <text evidence="2">Belongs to the bZIP family.</text>
</comment>
<evidence type="ECO:0000256" key="6">
    <source>
        <dbReference type="ARBA" id="ARBA00023242"/>
    </source>
</evidence>
<keyword evidence="3" id="KW-0805">Transcription regulation</keyword>
<reference evidence="10 11" key="1">
    <citation type="journal article" date="2015" name="Nat. Commun.">
        <title>Lucilia cuprina genome unlocks parasitic fly biology to underpin future interventions.</title>
        <authorList>
            <person name="Anstead C.A."/>
            <person name="Korhonen P.K."/>
            <person name="Young N.D."/>
            <person name="Hall R.S."/>
            <person name="Jex A.R."/>
            <person name="Murali S.C."/>
            <person name="Hughes D.S."/>
            <person name="Lee S.F."/>
            <person name="Perry T."/>
            <person name="Stroehlein A.J."/>
            <person name="Ansell B.R."/>
            <person name="Breugelmans B."/>
            <person name="Hofmann A."/>
            <person name="Qu J."/>
            <person name="Dugan S."/>
            <person name="Lee S.L."/>
            <person name="Chao H."/>
            <person name="Dinh H."/>
            <person name="Han Y."/>
            <person name="Doddapaneni H.V."/>
            <person name="Worley K.C."/>
            <person name="Muzny D.M."/>
            <person name="Ioannidis P."/>
            <person name="Waterhouse R.M."/>
            <person name="Zdobnov E.M."/>
            <person name="James P.J."/>
            <person name="Bagnall N.H."/>
            <person name="Kotze A.C."/>
            <person name="Gibbs R.A."/>
            <person name="Richards S."/>
            <person name="Batterham P."/>
            <person name="Gasser R.B."/>
        </authorList>
    </citation>
    <scope>NUCLEOTIDE SEQUENCE [LARGE SCALE GENOMIC DNA]</scope>
    <source>
        <strain evidence="10 11">LS</strain>
        <tissue evidence="10">Full body</tissue>
    </source>
</reference>
<dbReference type="OrthoDB" id="5847285at2759"/>
<gene>
    <name evidence="10" type="ORF">FF38_13296</name>
</gene>
<feature type="region of interest" description="Disordered" evidence="8">
    <location>
        <begin position="248"/>
        <end position="327"/>
    </location>
</feature>
<organism evidence="10 11">
    <name type="scientific">Lucilia cuprina</name>
    <name type="common">Green bottle fly</name>
    <name type="synonym">Australian sheep blowfly</name>
    <dbReference type="NCBI Taxonomy" id="7375"/>
    <lineage>
        <taxon>Eukaryota</taxon>
        <taxon>Metazoa</taxon>
        <taxon>Ecdysozoa</taxon>
        <taxon>Arthropoda</taxon>
        <taxon>Hexapoda</taxon>
        <taxon>Insecta</taxon>
        <taxon>Pterygota</taxon>
        <taxon>Neoptera</taxon>
        <taxon>Endopterygota</taxon>
        <taxon>Diptera</taxon>
        <taxon>Brachycera</taxon>
        <taxon>Muscomorpha</taxon>
        <taxon>Oestroidea</taxon>
        <taxon>Calliphoridae</taxon>
        <taxon>Luciliinae</taxon>
        <taxon>Lucilia</taxon>
    </lineage>
</organism>
<name>A0A0L0C4W8_LUCCU</name>
<dbReference type="SMART" id="SM00338">
    <property type="entry name" value="BRLZ"/>
    <property type="match status" value="1"/>
</dbReference>
<evidence type="ECO:0000256" key="4">
    <source>
        <dbReference type="ARBA" id="ARBA00023125"/>
    </source>
</evidence>
<dbReference type="PROSITE" id="PS00036">
    <property type="entry name" value="BZIP_BASIC"/>
    <property type="match status" value="1"/>
</dbReference>
<evidence type="ECO:0000256" key="2">
    <source>
        <dbReference type="ARBA" id="ARBA00007163"/>
    </source>
</evidence>
<dbReference type="GO" id="GO:0005634">
    <property type="term" value="C:nucleus"/>
    <property type="evidence" value="ECO:0007669"/>
    <property type="project" value="UniProtKB-SubCell"/>
</dbReference>
<evidence type="ECO:0000256" key="1">
    <source>
        <dbReference type="ARBA" id="ARBA00004123"/>
    </source>
</evidence>
<evidence type="ECO:0000313" key="11">
    <source>
        <dbReference type="Proteomes" id="UP000037069"/>
    </source>
</evidence>
<evidence type="ECO:0000256" key="7">
    <source>
        <dbReference type="SAM" id="Coils"/>
    </source>
</evidence>
<dbReference type="InterPro" id="IPR046347">
    <property type="entry name" value="bZIP_sf"/>
</dbReference>
<keyword evidence="5" id="KW-0804">Transcription</keyword>
<feature type="compositionally biased region" description="Polar residues" evidence="8">
    <location>
        <begin position="274"/>
        <end position="295"/>
    </location>
</feature>
<dbReference type="Gene3D" id="1.20.5.170">
    <property type="match status" value="1"/>
</dbReference>
<feature type="domain" description="BZIP" evidence="9">
    <location>
        <begin position="311"/>
        <end position="374"/>
    </location>
</feature>
<dbReference type="EMBL" id="JRES01000914">
    <property type="protein sequence ID" value="KNC27286.1"/>
    <property type="molecule type" value="Genomic_DNA"/>
</dbReference>
<dbReference type="PANTHER" id="PTHR13044:SF14">
    <property type="entry name" value="CRYPTOCEPHAL, ISOFORM A"/>
    <property type="match status" value="1"/>
</dbReference>
<dbReference type="PROSITE" id="PS50217">
    <property type="entry name" value="BZIP"/>
    <property type="match status" value="1"/>
</dbReference>
<sequence length="379" mass="42333">MNNSTMESLALPQDLYWDGKMEPISPPTNELFSLCEPLSENWFDGGDNFANDLPTICHEELELKHDDMDLTTELLIGEELVVELYNLKEENFYSPSPLLDNSLDSVVTNPTQVIKVQSPIDINHFGFANHGASILTSLTPPSSPPQSVASPVPQALELPTTTAPEITNLPLNINDVLQTSAASEPTSPVPVQNQFVFNNWNNHHSTTDTAASSVASSPSSNGSSNYDIVLNTQIIDDILKTAANEFFEESESQSSISAPSTVDYTTTDDEWMPSSGSCSPSQIVSNETLNESSGTCGVAKKRTRPYGRGVEDRKKRKKEQNKNAATRYRQKKKLEMEIIQIEEQELSQRHEALKRQLAEYKREEKYLKRLIREFYAKKN</sequence>
<dbReference type="PANTHER" id="PTHR13044">
    <property type="entry name" value="ACTIVATING TRANSCRIPTION FACTOR ATF 4/5"/>
    <property type="match status" value="1"/>
</dbReference>
<evidence type="ECO:0000256" key="5">
    <source>
        <dbReference type="ARBA" id="ARBA00023163"/>
    </source>
</evidence>
<dbReference type="SUPFAM" id="SSF57959">
    <property type="entry name" value="Leucine zipper domain"/>
    <property type="match status" value="1"/>
</dbReference>
<dbReference type="Proteomes" id="UP000037069">
    <property type="component" value="Unassembled WGS sequence"/>
</dbReference>
<accession>A0A0L0C4W8</accession>
<comment type="subcellular location">
    <subcellularLocation>
        <location evidence="1">Nucleus</location>
    </subcellularLocation>
</comment>
<protein>
    <recommendedName>
        <fullName evidence="9">BZIP domain-containing protein</fullName>
    </recommendedName>
</protein>
<keyword evidence="4" id="KW-0238">DNA-binding</keyword>
<dbReference type="GO" id="GO:0000977">
    <property type="term" value="F:RNA polymerase II transcription regulatory region sequence-specific DNA binding"/>
    <property type="evidence" value="ECO:0007669"/>
    <property type="project" value="TreeGrafter"/>
</dbReference>
<evidence type="ECO:0000313" key="10">
    <source>
        <dbReference type="EMBL" id="KNC27286.1"/>
    </source>
</evidence>
<dbReference type="CDD" id="cd14692">
    <property type="entry name" value="bZIP_ATF4"/>
    <property type="match status" value="1"/>
</dbReference>
<dbReference type="InterPro" id="IPR004827">
    <property type="entry name" value="bZIP"/>
</dbReference>
<keyword evidence="11" id="KW-1185">Reference proteome</keyword>
<dbReference type="GO" id="GO:0001228">
    <property type="term" value="F:DNA-binding transcription activator activity, RNA polymerase II-specific"/>
    <property type="evidence" value="ECO:0007669"/>
    <property type="project" value="TreeGrafter"/>
</dbReference>
<dbReference type="AlphaFoldDB" id="A0A0L0C4W8"/>
<comment type="caution">
    <text evidence="10">The sequence shown here is derived from an EMBL/GenBank/DDBJ whole genome shotgun (WGS) entry which is preliminary data.</text>
</comment>